<dbReference type="InParanoid" id="D7DSZ8"/>
<dbReference type="AlphaFoldDB" id="D7DSZ8"/>
<dbReference type="HOGENOM" id="CLU_067890_1_2_2"/>
<dbReference type="SUPFAM" id="SSF50475">
    <property type="entry name" value="FMN-binding split barrel"/>
    <property type="match status" value="1"/>
</dbReference>
<evidence type="ECO:0000313" key="2">
    <source>
        <dbReference type="Proteomes" id="UP000007722"/>
    </source>
</evidence>
<dbReference type="STRING" id="456320.Mvol_0599"/>
<dbReference type="Gene3D" id="2.30.110.10">
    <property type="entry name" value="Electron Transport, Fmn-binding Protein, Chain A"/>
    <property type="match status" value="1"/>
</dbReference>
<dbReference type="EMBL" id="CP002057">
    <property type="protein sequence ID" value="ADI36258.1"/>
    <property type="molecule type" value="Genomic_DNA"/>
</dbReference>
<dbReference type="KEGG" id="mvo:Mvol_0599"/>
<dbReference type="Pfam" id="PF12900">
    <property type="entry name" value="Pyridox_ox_2"/>
    <property type="match status" value="1"/>
</dbReference>
<organism evidence="1 2">
    <name type="scientific">Methanococcus voltae (strain ATCC BAA-1334 / A3)</name>
    <dbReference type="NCBI Taxonomy" id="456320"/>
    <lineage>
        <taxon>Archaea</taxon>
        <taxon>Methanobacteriati</taxon>
        <taxon>Methanobacteriota</taxon>
        <taxon>Methanomada group</taxon>
        <taxon>Methanococci</taxon>
        <taxon>Methanococcales</taxon>
        <taxon>Methanococcaceae</taxon>
        <taxon>Methanococcus</taxon>
    </lineage>
</organism>
<name>D7DSZ8_METV3</name>
<dbReference type="Proteomes" id="UP000007722">
    <property type="component" value="Chromosome"/>
</dbReference>
<dbReference type="eggNOG" id="arCOG00520">
    <property type="taxonomic scope" value="Archaea"/>
</dbReference>
<accession>D7DSZ8</accession>
<dbReference type="InterPro" id="IPR024747">
    <property type="entry name" value="Pyridox_Oxase-rel"/>
</dbReference>
<sequence>MVFKIPSMNKKEYDDLLRENYVSRIAFGGSKHPYIAPFLYVFDGEFIYFLSTKYGRKIELLKDNPQVSVEIDKFAKDMSCFKFMTLQGTIIHEEEPAKKDAVKQMFVDMIVSKNLSKIVLEALGQSSSDSVDSIIESDNTYVWKLVDVEDIIALKNKNNTNNTNNTNNKN</sequence>
<keyword evidence="2" id="KW-1185">Reference proteome</keyword>
<reference evidence="1 2" key="1">
    <citation type="submission" date="2010-05" db="EMBL/GenBank/DDBJ databases">
        <title>Complete sequence of Methanococcus voltae A3.</title>
        <authorList>
            <consortium name="US DOE Joint Genome Institute"/>
            <person name="Lucas S."/>
            <person name="Copeland A."/>
            <person name="Lapidus A."/>
            <person name="Cheng J.-F."/>
            <person name="Bruce D."/>
            <person name="Goodwin L."/>
            <person name="Pitluck S."/>
            <person name="Lowry S."/>
            <person name="Clum A."/>
            <person name="Land M."/>
            <person name="Hauser L."/>
            <person name="Kyrpides N."/>
            <person name="Mikhailova N."/>
            <person name="Whitman W.B."/>
            <person name="Woyke T."/>
        </authorList>
    </citation>
    <scope>NUCLEOTIDE SEQUENCE [LARGE SCALE GENOMIC DNA]</scope>
    <source>
        <strain evidence="2">ATCC BAA-1334 / A3</strain>
    </source>
</reference>
<dbReference type="OrthoDB" id="953at2157"/>
<protein>
    <submittedName>
        <fullName evidence="1">Flavin-nucleotide-binding protein-like protein</fullName>
    </submittedName>
</protein>
<proteinExistence type="predicted"/>
<gene>
    <name evidence="1" type="ordered locus">Mvol_0599</name>
</gene>
<evidence type="ECO:0000313" key="1">
    <source>
        <dbReference type="EMBL" id="ADI36258.1"/>
    </source>
</evidence>
<dbReference type="InterPro" id="IPR012349">
    <property type="entry name" value="Split_barrel_FMN-bd"/>
</dbReference>